<feature type="coiled-coil region" evidence="1">
    <location>
        <begin position="210"/>
        <end position="286"/>
    </location>
</feature>
<evidence type="ECO:0000313" key="4">
    <source>
        <dbReference type="Proteomes" id="UP000002489"/>
    </source>
</evidence>
<evidence type="ECO:0000256" key="1">
    <source>
        <dbReference type="SAM" id="Coils"/>
    </source>
</evidence>
<feature type="compositionally biased region" description="Polar residues" evidence="2">
    <location>
        <begin position="140"/>
        <end position="149"/>
    </location>
</feature>
<dbReference type="InterPro" id="IPR053005">
    <property type="entry name" value="Nuclear_Pos-Cytoskel_Interact"/>
</dbReference>
<dbReference type="Proteomes" id="UP000002489">
    <property type="component" value="Unassembled WGS sequence"/>
</dbReference>
<protein>
    <submittedName>
        <fullName evidence="3">Uncharacterized protein</fullName>
    </submittedName>
</protein>
<dbReference type="STRING" id="426428.A0A0D2XI78"/>
<evidence type="ECO:0000256" key="2">
    <source>
        <dbReference type="SAM" id="MobiDB-lite"/>
    </source>
</evidence>
<sequence>MASSLASDKPSLPAPGAAQYDPFITTTPPAPAPAPVPAQHRYSNYDHDFFVTGPASPESAKRALAAHLQETERRLEEAGKLGNALVLQRKQLTEQLKEIEKVNNEEELSQELRERMVGIEKEFNTLTRESARNLLPKQRVPSNEVNPNSPFAPENKGGRRSVSPSKFESQATGSPTKLTVPNRKIRNQPSNRVHDIEFAAEISTSLIAQVRNLQGVLAERDEENKDLKAEKARLELEAEGFQQRFKSLDESENRYKEENWNLETKLQELAAQHKEALDREKKLTQSLNVIKTEKVTILTGRLACV</sequence>
<organism evidence="3 4">
    <name type="scientific">Fusarium oxysporum (strain Fo5176)</name>
    <name type="common">Fusarium vascular wilt</name>
    <dbReference type="NCBI Taxonomy" id="660025"/>
    <lineage>
        <taxon>Eukaryota</taxon>
        <taxon>Fungi</taxon>
        <taxon>Dikarya</taxon>
        <taxon>Ascomycota</taxon>
        <taxon>Pezizomycotina</taxon>
        <taxon>Sordariomycetes</taxon>
        <taxon>Hypocreomycetidae</taxon>
        <taxon>Hypocreales</taxon>
        <taxon>Nectriaceae</taxon>
        <taxon>Fusarium</taxon>
        <taxon>Fusarium oxysporum species complex</taxon>
    </lineage>
</organism>
<dbReference type="VEuPathDB" id="FungiDB:FOXG_03629"/>
<reference evidence="4" key="1">
    <citation type="journal article" date="2012" name="Mol. Plant Microbe Interact.">
        <title>A highly conserved effector in Fusarium oxysporum is required for full virulence on Arabidopsis.</title>
        <authorList>
            <person name="Thatcher L.F."/>
            <person name="Gardiner D.M."/>
            <person name="Kazan K."/>
            <person name="Manners J."/>
        </authorList>
    </citation>
    <scope>NUCLEOTIDE SEQUENCE [LARGE SCALE GENOMIC DNA]</scope>
    <source>
        <strain evidence="4">Fo5176</strain>
    </source>
</reference>
<dbReference type="GO" id="GO:0015631">
    <property type="term" value="F:tubulin binding"/>
    <property type="evidence" value="ECO:0007669"/>
    <property type="project" value="TreeGrafter"/>
</dbReference>
<proteinExistence type="predicted"/>
<keyword evidence="1" id="KW-0175">Coiled coil</keyword>
<feature type="region of interest" description="Disordered" evidence="2">
    <location>
        <begin position="1"/>
        <end position="40"/>
    </location>
</feature>
<gene>
    <name evidence="3" type="primary">28945741</name>
</gene>
<dbReference type="GO" id="GO:0005938">
    <property type="term" value="C:cell cortex"/>
    <property type="evidence" value="ECO:0007669"/>
    <property type="project" value="TreeGrafter"/>
</dbReference>
<dbReference type="PANTHER" id="PTHR28190:SF1">
    <property type="entry name" value="NUCLEAR MIGRATION PROTEIN NUM1"/>
    <property type="match status" value="1"/>
</dbReference>
<reference evidence="3" key="2">
    <citation type="submission" date="2025-08" db="UniProtKB">
        <authorList>
            <consortium name="EnsemblFungi"/>
        </authorList>
    </citation>
    <scope>IDENTIFICATION</scope>
    <source>
        <strain evidence="3">4287 / CBS 123668 / FGSC 9935 / NRRL 34936</strain>
    </source>
</reference>
<feature type="region of interest" description="Disordered" evidence="2">
    <location>
        <begin position="128"/>
        <end position="191"/>
    </location>
</feature>
<evidence type="ECO:0000313" key="3">
    <source>
        <dbReference type="EnsemblFungi" id="FOXG_03629P0"/>
    </source>
</evidence>
<accession>A0A0D2XI78</accession>
<dbReference type="GO" id="GO:0000226">
    <property type="term" value="P:microtubule cytoskeleton organization"/>
    <property type="evidence" value="ECO:0007669"/>
    <property type="project" value="TreeGrafter"/>
</dbReference>
<dbReference type="GO" id="GO:0005739">
    <property type="term" value="C:mitochondrion"/>
    <property type="evidence" value="ECO:0007669"/>
    <property type="project" value="TreeGrafter"/>
</dbReference>
<feature type="compositionally biased region" description="Polar residues" evidence="2">
    <location>
        <begin position="162"/>
        <end position="179"/>
    </location>
</feature>
<dbReference type="PANTHER" id="PTHR28190">
    <property type="entry name" value="NUCLEAR MIGRATION PROTEIN NUM1"/>
    <property type="match status" value="1"/>
</dbReference>
<name>A0A0D2XI78_FUSOF</name>
<dbReference type="AlphaFoldDB" id="A0A0D2XI78"/>
<dbReference type="EnsemblFungi" id="FOXG_03629T0">
    <property type="protein sequence ID" value="FOXG_03629P0"/>
    <property type="gene ID" value="FOXG_03629"/>
</dbReference>